<sequence length="78" mass="8301">MCGAQTVAAASRSRNVSRTSLRNILPSSTVIPGFQEDTGCIAVRSLKSKIRLVILYVRQSRVAPNTQDLGDGPTDVGV</sequence>
<protein>
    <submittedName>
        <fullName evidence="1">Uncharacterized protein</fullName>
    </submittedName>
</protein>
<name>A0AAV4IPB5_9GAST</name>
<dbReference type="EMBL" id="BMAT01013402">
    <property type="protein sequence ID" value="GFS12438.1"/>
    <property type="molecule type" value="Genomic_DNA"/>
</dbReference>
<comment type="caution">
    <text evidence="1">The sequence shown here is derived from an EMBL/GenBank/DDBJ whole genome shotgun (WGS) entry which is preliminary data.</text>
</comment>
<reference evidence="1 2" key="1">
    <citation type="journal article" date="2021" name="Elife">
        <title>Chloroplast acquisition without the gene transfer in kleptoplastic sea slugs, Plakobranchus ocellatus.</title>
        <authorList>
            <person name="Maeda T."/>
            <person name="Takahashi S."/>
            <person name="Yoshida T."/>
            <person name="Shimamura S."/>
            <person name="Takaki Y."/>
            <person name="Nagai Y."/>
            <person name="Toyoda A."/>
            <person name="Suzuki Y."/>
            <person name="Arimoto A."/>
            <person name="Ishii H."/>
            <person name="Satoh N."/>
            <person name="Nishiyama T."/>
            <person name="Hasebe M."/>
            <person name="Maruyama T."/>
            <person name="Minagawa J."/>
            <person name="Obokata J."/>
            <person name="Shigenobu S."/>
        </authorList>
    </citation>
    <scope>NUCLEOTIDE SEQUENCE [LARGE SCALE GENOMIC DNA]</scope>
</reference>
<dbReference type="Proteomes" id="UP000762676">
    <property type="component" value="Unassembled WGS sequence"/>
</dbReference>
<gene>
    <name evidence="1" type="ORF">ElyMa_006697600</name>
</gene>
<proteinExistence type="predicted"/>
<evidence type="ECO:0000313" key="1">
    <source>
        <dbReference type="EMBL" id="GFS12438.1"/>
    </source>
</evidence>
<keyword evidence="2" id="KW-1185">Reference proteome</keyword>
<accession>A0AAV4IPB5</accession>
<evidence type="ECO:0000313" key="2">
    <source>
        <dbReference type="Proteomes" id="UP000762676"/>
    </source>
</evidence>
<dbReference type="AlphaFoldDB" id="A0AAV4IPB5"/>
<organism evidence="1 2">
    <name type="scientific">Elysia marginata</name>
    <dbReference type="NCBI Taxonomy" id="1093978"/>
    <lineage>
        <taxon>Eukaryota</taxon>
        <taxon>Metazoa</taxon>
        <taxon>Spiralia</taxon>
        <taxon>Lophotrochozoa</taxon>
        <taxon>Mollusca</taxon>
        <taxon>Gastropoda</taxon>
        <taxon>Heterobranchia</taxon>
        <taxon>Euthyneura</taxon>
        <taxon>Panpulmonata</taxon>
        <taxon>Sacoglossa</taxon>
        <taxon>Placobranchoidea</taxon>
        <taxon>Plakobranchidae</taxon>
        <taxon>Elysia</taxon>
    </lineage>
</organism>